<comment type="caution">
    <text evidence="2">The sequence shown here is derived from an EMBL/GenBank/DDBJ whole genome shotgun (WGS) entry which is preliminary data.</text>
</comment>
<evidence type="ECO:0000256" key="1">
    <source>
        <dbReference type="SAM" id="Phobius"/>
    </source>
</evidence>
<dbReference type="AlphaFoldDB" id="A0A0F9DEH3"/>
<reference evidence="2" key="1">
    <citation type="journal article" date="2015" name="Nature">
        <title>Complex archaea that bridge the gap between prokaryotes and eukaryotes.</title>
        <authorList>
            <person name="Spang A."/>
            <person name="Saw J.H."/>
            <person name="Jorgensen S.L."/>
            <person name="Zaremba-Niedzwiedzka K."/>
            <person name="Martijn J."/>
            <person name="Lind A.E."/>
            <person name="van Eijk R."/>
            <person name="Schleper C."/>
            <person name="Guy L."/>
            <person name="Ettema T.J."/>
        </authorList>
    </citation>
    <scope>NUCLEOTIDE SEQUENCE</scope>
</reference>
<dbReference type="EMBL" id="LAZR01042085">
    <property type="protein sequence ID" value="KKL10378.1"/>
    <property type="molecule type" value="Genomic_DNA"/>
</dbReference>
<evidence type="ECO:0008006" key="3">
    <source>
        <dbReference type="Google" id="ProtNLM"/>
    </source>
</evidence>
<name>A0A0F9DEH3_9ZZZZ</name>
<keyword evidence="1" id="KW-0812">Transmembrane</keyword>
<protein>
    <recommendedName>
        <fullName evidence="3">PrgI family protein</fullName>
    </recommendedName>
</protein>
<sequence>MPQFQVPQFIEEKPKIVGPLTLTQFFYIGGAAAIGILAFYTINIPFLSFLIAAIVGAVGLSLAFVKINGLPLPSLIGAALTYWQKPKRYAWKRELPTVTIDASSAERIHVMRQNMSLQEKIKTAALNVTTGAIPLFRKKDKQRGQRNEYQVVSYLTGERRLAKRVDYKENT</sequence>
<gene>
    <name evidence="2" type="ORF">LCGC14_2556440</name>
</gene>
<proteinExistence type="predicted"/>
<evidence type="ECO:0000313" key="2">
    <source>
        <dbReference type="EMBL" id="KKL10378.1"/>
    </source>
</evidence>
<keyword evidence="1" id="KW-0472">Membrane</keyword>
<feature type="transmembrane region" description="Helical" evidence="1">
    <location>
        <begin position="46"/>
        <end position="65"/>
    </location>
</feature>
<dbReference type="InterPro" id="IPR024414">
    <property type="entry name" value="Uncharacterised_PrgI"/>
</dbReference>
<feature type="transmembrane region" description="Helical" evidence="1">
    <location>
        <begin position="20"/>
        <end position="40"/>
    </location>
</feature>
<organism evidence="2">
    <name type="scientific">marine sediment metagenome</name>
    <dbReference type="NCBI Taxonomy" id="412755"/>
    <lineage>
        <taxon>unclassified sequences</taxon>
        <taxon>metagenomes</taxon>
        <taxon>ecological metagenomes</taxon>
    </lineage>
</organism>
<dbReference type="Pfam" id="PF12666">
    <property type="entry name" value="PrgI"/>
    <property type="match status" value="1"/>
</dbReference>
<keyword evidence="1" id="KW-1133">Transmembrane helix</keyword>
<accession>A0A0F9DEH3</accession>